<dbReference type="Gene3D" id="1.10.3730.20">
    <property type="match status" value="1"/>
</dbReference>
<evidence type="ECO:0000256" key="1">
    <source>
        <dbReference type="SAM" id="Phobius"/>
    </source>
</evidence>
<dbReference type="OrthoDB" id="307949at2157"/>
<dbReference type="AlphaFoldDB" id="A0A1H8MXD4"/>
<feature type="transmembrane region" description="Helical" evidence="1">
    <location>
        <begin position="95"/>
        <end position="115"/>
    </location>
</feature>
<dbReference type="InterPro" id="IPR000620">
    <property type="entry name" value="EamA_dom"/>
</dbReference>
<feature type="transmembrane region" description="Helical" evidence="1">
    <location>
        <begin position="191"/>
        <end position="211"/>
    </location>
</feature>
<feature type="transmembrane region" description="Helical" evidence="1">
    <location>
        <begin position="31"/>
        <end position="50"/>
    </location>
</feature>
<feature type="transmembrane region" description="Helical" evidence="1">
    <location>
        <begin position="251"/>
        <end position="276"/>
    </location>
</feature>
<feature type="domain" description="EamA" evidence="2">
    <location>
        <begin position="3"/>
        <end position="136"/>
    </location>
</feature>
<feature type="domain" description="EamA" evidence="2">
    <location>
        <begin position="169"/>
        <end position="293"/>
    </location>
</feature>
<dbReference type="PANTHER" id="PTHR22911:SF137">
    <property type="entry name" value="SOLUTE CARRIER FAMILY 35 MEMBER G2-RELATED"/>
    <property type="match status" value="1"/>
</dbReference>
<dbReference type="SUPFAM" id="SSF103481">
    <property type="entry name" value="Multidrug resistance efflux transporter EmrE"/>
    <property type="match status" value="1"/>
</dbReference>
<dbReference type="GO" id="GO:0016020">
    <property type="term" value="C:membrane"/>
    <property type="evidence" value="ECO:0007669"/>
    <property type="project" value="InterPro"/>
</dbReference>
<evidence type="ECO:0000259" key="2">
    <source>
        <dbReference type="Pfam" id="PF00892"/>
    </source>
</evidence>
<feature type="transmembrane region" description="Helical" evidence="1">
    <location>
        <begin position="164"/>
        <end position="185"/>
    </location>
</feature>
<organism evidence="3 4">
    <name type="scientific">Halogranum amylolyticum</name>
    <dbReference type="NCBI Taxonomy" id="660520"/>
    <lineage>
        <taxon>Archaea</taxon>
        <taxon>Methanobacteriati</taxon>
        <taxon>Methanobacteriota</taxon>
        <taxon>Stenosarchaea group</taxon>
        <taxon>Halobacteria</taxon>
        <taxon>Halobacteriales</taxon>
        <taxon>Haloferacaceae</taxon>
    </lineage>
</organism>
<keyword evidence="1" id="KW-0472">Membrane</keyword>
<dbReference type="EMBL" id="FODV01000001">
    <property type="protein sequence ID" value="SEO22051.1"/>
    <property type="molecule type" value="Genomic_DNA"/>
</dbReference>
<gene>
    <name evidence="3" type="ORF">SAMN04487948_101164</name>
</gene>
<dbReference type="Proteomes" id="UP000199126">
    <property type="component" value="Unassembled WGS sequence"/>
</dbReference>
<evidence type="ECO:0000313" key="3">
    <source>
        <dbReference type="EMBL" id="SEO22051.1"/>
    </source>
</evidence>
<feature type="transmembrane region" description="Helical" evidence="1">
    <location>
        <begin position="57"/>
        <end position="75"/>
    </location>
</feature>
<dbReference type="RefSeq" id="WP_089820567.1">
    <property type="nucleotide sequence ID" value="NZ_FODV01000001.1"/>
</dbReference>
<feature type="transmembrane region" description="Helical" evidence="1">
    <location>
        <begin position="223"/>
        <end position="245"/>
    </location>
</feature>
<reference evidence="4" key="1">
    <citation type="submission" date="2016-10" db="EMBL/GenBank/DDBJ databases">
        <authorList>
            <person name="Varghese N."/>
            <person name="Submissions S."/>
        </authorList>
    </citation>
    <scope>NUCLEOTIDE SEQUENCE [LARGE SCALE GENOMIC DNA]</scope>
    <source>
        <strain evidence="4">CGMCC 1.10121</strain>
    </source>
</reference>
<evidence type="ECO:0000313" key="4">
    <source>
        <dbReference type="Proteomes" id="UP000199126"/>
    </source>
</evidence>
<keyword evidence="1" id="KW-0812">Transmembrane</keyword>
<dbReference type="InterPro" id="IPR037185">
    <property type="entry name" value="EmrE-like"/>
</dbReference>
<dbReference type="PANTHER" id="PTHR22911">
    <property type="entry name" value="ACYL-MALONYL CONDENSING ENZYME-RELATED"/>
    <property type="match status" value="1"/>
</dbReference>
<sequence length="302" mass="30556">MSVQLALVASLCFGMQTLAVQYGLSREDDTGILAATTLTLATSTAVLWTVVGVKRGVPAAPALGVLVPFVVAGVADPGLSRLLFYEGIDRLGPSVAAGILAANPAVGALLAVPVLGEQFTAVEALGVGLVVAGVAGLQLVRPATDVDDVDAVRRELRGATPRDLLVPSLGAVLLAASFVLVKVGLDGYADTLVATAVAQTAALLLVAPVALGSRGARQYVRRASPRALGAFLFAGVTVGTGWYAMFLALDLGTVVTVLPLVSTYPLVVVVGTYAAAREPPKSPWVLAAVMAIVLGAAAVQVV</sequence>
<accession>A0A1H8MXD4</accession>
<name>A0A1H8MXD4_9EURY</name>
<keyword evidence="4" id="KW-1185">Reference proteome</keyword>
<keyword evidence="1" id="KW-1133">Transmembrane helix</keyword>
<feature type="transmembrane region" description="Helical" evidence="1">
    <location>
        <begin position="283"/>
        <end position="301"/>
    </location>
</feature>
<dbReference type="Pfam" id="PF00892">
    <property type="entry name" value="EamA"/>
    <property type="match status" value="2"/>
</dbReference>
<proteinExistence type="predicted"/>
<protein>
    <submittedName>
        <fullName evidence="3">Uncharacterized membrane protein</fullName>
    </submittedName>
</protein>